<comment type="subcellular location">
    <subcellularLocation>
        <location evidence="1">Membrane</location>
        <topology evidence="1">Multi-pass membrane protein</topology>
    </subcellularLocation>
</comment>
<dbReference type="GO" id="GO:0015743">
    <property type="term" value="P:malate transport"/>
    <property type="evidence" value="ECO:0007669"/>
    <property type="project" value="InterPro"/>
</dbReference>
<evidence type="ECO:0000256" key="9">
    <source>
        <dbReference type="SAM" id="Phobius"/>
    </source>
</evidence>
<dbReference type="AlphaFoldDB" id="A0A9Q1QLR1"/>
<feature type="transmembrane region" description="Helical" evidence="9">
    <location>
        <begin position="179"/>
        <end position="198"/>
    </location>
</feature>
<evidence type="ECO:0000313" key="11">
    <source>
        <dbReference type="Proteomes" id="UP001153076"/>
    </source>
</evidence>
<dbReference type="InterPro" id="IPR020966">
    <property type="entry name" value="ALMT"/>
</dbReference>
<name>A0A9Q1QLR1_9CARY</name>
<keyword evidence="4 9" id="KW-0812">Transmembrane</keyword>
<keyword evidence="11" id="KW-1185">Reference proteome</keyword>
<dbReference type="GO" id="GO:0016020">
    <property type="term" value="C:membrane"/>
    <property type="evidence" value="ECO:0007669"/>
    <property type="project" value="UniProtKB-SubCell"/>
</dbReference>
<sequence>MVKGEEMSGNLEWTINMPNGKSKILGPERGLVGRTWEKLKSLVVGFVMKIWKFLVESWKIGVAEPKKFIHCIKVGLALSVVSTFYYMRPLYQSVGGNAMWAIMTVVVVFEYMVGTTICKSVNRAIATIAAGSLGVGVHWIAGHCGEKYEPIVIGASVFIFASAATFSRFIPTVKARFDYGAMIFILTFSFVSVSGYRVDNLIILAQNRVSTIAIGTSLCVLISMLFWPVWAGDQLHHQTISNLEKLANSLEGYVAEYFSNGETPNISEEDLKKKILGYKCVLNSKASEESMANFARWEPAHGHFYFGYPWKQYLKIGAAARNCAYCIDNISSCVDSEMQAPEFLKNYVKDRCINLSFCSSKVLKEAATAIKTRRKSSSTDFLVHEMNSMVQDLHDALKSFPTIRDHADRDGEKIENLNKELLIAEILPLGTFVTLLIETAARIEDTSVEVDKLATMAKFKTQKEKRPKQNELTVIPCTNSRDQEAMKTLEMV</sequence>
<evidence type="ECO:0000256" key="4">
    <source>
        <dbReference type="ARBA" id="ARBA00022692"/>
    </source>
</evidence>
<keyword evidence="8" id="KW-0407">Ion channel</keyword>
<keyword evidence="7 9" id="KW-0472">Membrane</keyword>
<evidence type="ECO:0000256" key="1">
    <source>
        <dbReference type="ARBA" id="ARBA00004141"/>
    </source>
</evidence>
<feature type="transmembrane region" description="Helical" evidence="9">
    <location>
        <begin position="124"/>
        <end position="142"/>
    </location>
</feature>
<dbReference type="Pfam" id="PF11744">
    <property type="entry name" value="ALMT"/>
    <property type="match status" value="1"/>
</dbReference>
<protein>
    <recommendedName>
        <fullName evidence="12">Aluminum-activated malate transporter 10</fullName>
    </recommendedName>
</protein>
<organism evidence="10 11">
    <name type="scientific">Carnegiea gigantea</name>
    <dbReference type="NCBI Taxonomy" id="171969"/>
    <lineage>
        <taxon>Eukaryota</taxon>
        <taxon>Viridiplantae</taxon>
        <taxon>Streptophyta</taxon>
        <taxon>Embryophyta</taxon>
        <taxon>Tracheophyta</taxon>
        <taxon>Spermatophyta</taxon>
        <taxon>Magnoliopsida</taxon>
        <taxon>eudicotyledons</taxon>
        <taxon>Gunneridae</taxon>
        <taxon>Pentapetalae</taxon>
        <taxon>Caryophyllales</taxon>
        <taxon>Cactineae</taxon>
        <taxon>Cactaceae</taxon>
        <taxon>Cactoideae</taxon>
        <taxon>Echinocereeae</taxon>
        <taxon>Carnegiea</taxon>
    </lineage>
</organism>
<evidence type="ECO:0008006" key="12">
    <source>
        <dbReference type="Google" id="ProtNLM"/>
    </source>
</evidence>
<dbReference type="Proteomes" id="UP001153076">
    <property type="component" value="Unassembled WGS sequence"/>
</dbReference>
<dbReference type="PANTHER" id="PTHR31086">
    <property type="entry name" value="ALUMINUM-ACTIVATED MALATE TRANSPORTER 10"/>
    <property type="match status" value="1"/>
</dbReference>
<gene>
    <name evidence="10" type="ORF">Cgig2_030364</name>
</gene>
<reference evidence="10" key="1">
    <citation type="submission" date="2022-04" db="EMBL/GenBank/DDBJ databases">
        <title>Carnegiea gigantea Genome sequencing and assembly v2.</title>
        <authorList>
            <person name="Copetti D."/>
            <person name="Sanderson M.J."/>
            <person name="Burquez A."/>
            <person name="Wojciechowski M.F."/>
        </authorList>
    </citation>
    <scope>NUCLEOTIDE SEQUENCE</scope>
    <source>
        <strain evidence="10">SGP5-SGP5p</strain>
        <tissue evidence="10">Aerial part</tissue>
    </source>
</reference>
<keyword evidence="6" id="KW-0406">Ion transport</keyword>
<proteinExistence type="inferred from homology"/>
<dbReference type="GO" id="GO:0034220">
    <property type="term" value="P:monoatomic ion transmembrane transport"/>
    <property type="evidence" value="ECO:0007669"/>
    <property type="project" value="UniProtKB-KW"/>
</dbReference>
<evidence type="ECO:0000256" key="8">
    <source>
        <dbReference type="ARBA" id="ARBA00023303"/>
    </source>
</evidence>
<evidence type="ECO:0000256" key="6">
    <source>
        <dbReference type="ARBA" id="ARBA00023065"/>
    </source>
</evidence>
<feature type="transmembrane region" description="Helical" evidence="9">
    <location>
        <begin position="98"/>
        <end position="117"/>
    </location>
</feature>
<dbReference type="EMBL" id="JAKOGI010000091">
    <property type="protein sequence ID" value="KAJ8444690.1"/>
    <property type="molecule type" value="Genomic_DNA"/>
</dbReference>
<comment type="similarity">
    <text evidence="2">Belongs to the aromatic acid exporter (TC 2.A.85) family.</text>
</comment>
<evidence type="ECO:0000256" key="3">
    <source>
        <dbReference type="ARBA" id="ARBA00022448"/>
    </source>
</evidence>
<keyword evidence="5 9" id="KW-1133">Transmembrane helix</keyword>
<evidence type="ECO:0000256" key="2">
    <source>
        <dbReference type="ARBA" id="ARBA00007079"/>
    </source>
</evidence>
<comment type="caution">
    <text evidence="10">The sequence shown here is derived from an EMBL/GenBank/DDBJ whole genome shotgun (WGS) entry which is preliminary data.</text>
</comment>
<evidence type="ECO:0000256" key="7">
    <source>
        <dbReference type="ARBA" id="ARBA00023136"/>
    </source>
</evidence>
<keyword evidence="3" id="KW-0813">Transport</keyword>
<accession>A0A9Q1QLR1</accession>
<evidence type="ECO:0000313" key="10">
    <source>
        <dbReference type="EMBL" id="KAJ8444690.1"/>
    </source>
</evidence>
<feature type="transmembrane region" description="Helical" evidence="9">
    <location>
        <begin position="148"/>
        <end position="167"/>
    </location>
</feature>
<feature type="transmembrane region" description="Helical" evidence="9">
    <location>
        <begin position="210"/>
        <end position="230"/>
    </location>
</feature>
<evidence type="ECO:0000256" key="5">
    <source>
        <dbReference type="ARBA" id="ARBA00022989"/>
    </source>
</evidence>
<dbReference type="OrthoDB" id="68611at2759"/>